<reference evidence="2 3" key="2">
    <citation type="submission" date="2013-11" db="EMBL/GenBank/DDBJ databases">
        <title>The Genome Sequence of Phytophthora parasitica INRA-310.</title>
        <authorList>
            <consortium name="The Broad Institute Genomics Platform"/>
            <person name="Russ C."/>
            <person name="Tyler B."/>
            <person name="Panabieres F."/>
            <person name="Shan W."/>
            <person name="Tripathy S."/>
            <person name="Grunwald N."/>
            <person name="Machado M."/>
            <person name="Johnson C.S."/>
            <person name="Arredondo F."/>
            <person name="Hong C."/>
            <person name="Coffey M."/>
            <person name="Young S.K."/>
            <person name="Zeng Q."/>
            <person name="Gargeya S."/>
            <person name="Fitzgerald M."/>
            <person name="Abouelleil A."/>
            <person name="Alvarado L."/>
            <person name="Chapman S.B."/>
            <person name="Gainer-Dewar J."/>
            <person name="Goldberg J."/>
            <person name="Griggs A."/>
            <person name="Gujja S."/>
            <person name="Hansen M."/>
            <person name="Howarth C."/>
            <person name="Imamovic A."/>
            <person name="Ireland A."/>
            <person name="Larimer J."/>
            <person name="McCowan C."/>
            <person name="Murphy C."/>
            <person name="Pearson M."/>
            <person name="Poon T.W."/>
            <person name="Priest M."/>
            <person name="Roberts A."/>
            <person name="Saif S."/>
            <person name="Shea T."/>
            <person name="Sykes S."/>
            <person name="Wortman J."/>
            <person name="Nusbaum C."/>
            <person name="Birren B."/>
        </authorList>
    </citation>
    <scope>NUCLEOTIDE SEQUENCE [LARGE SCALE GENOMIC DNA]</scope>
    <source>
        <strain evidence="2 3">INRA-310</strain>
    </source>
</reference>
<feature type="signal peptide" evidence="1">
    <location>
        <begin position="1"/>
        <end position="19"/>
    </location>
</feature>
<dbReference type="OMA" id="REKTIIW"/>
<keyword evidence="1" id="KW-0732">Signal</keyword>
<dbReference type="EMBL" id="KI669561">
    <property type="protein sequence ID" value="ETN23738.1"/>
    <property type="molecule type" value="Genomic_DNA"/>
</dbReference>
<dbReference type="AlphaFoldDB" id="W2RE77"/>
<feature type="chain" id="PRO_5004823388" description="RxLR effector protein" evidence="1">
    <location>
        <begin position="20"/>
        <end position="464"/>
    </location>
</feature>
<name>W2RE77_PHYN3</name>
<evidence type="ECO:0008006" key="4">
    <source>
        <dbReference type="Google" id="ProtNLM"/>
    </source>
</evidence>
<dbReference type="RefSeq" id="XP_008889894.1">
    <property type="nucleotide sequence ID" value="XM_008891646.1"/>
</dbReference>
<dbReference type="VEuPathDB" id="FungiDB:PPTG_00267"/>
<evidence type="ECO:0000313" key="3">
    <source>
        <dbReference type="Proteomes" id="UP000018817"/>
    </source>
</evidence>
<gene>
    <name evidence="2" type="ORF">PPTG_00267</name>
</gene>
<reference evidence="3" key="1">
    <citation type="submission" date="2011-12" db="EMBL/GenBank/DDBJ databases">
        <authorList>
            <consortium name="The Broad Institute Genome Sequencing Platform"/>
            <person name="Russ C."/>
            <person name="Tyler B."/>
            <person name="Panabieres F."/>
            <person name="Shan W."/>
            <person name="Tripathy S."/>
            <person name="Grunwald N."/>
            <person name="Machado M."/>
            <person name="Young S.K."/>
            <person name="Zeng Q."/>
            <person name="Gargeya S."/>
            <person name="Fitzgerald M."/>
            <person name="Haas B."/>
            <person name="Abouelleil A."/>
            <person name="Alvarado L."/>
            <person name="Arachchi H.M."/>
            <person name="Berlin A."/>
            <person name="Chapman S.B."/>
            <person name="Gearin G."/>
            <person name="Goldberg J."/>
            <person name="Griggs A."/>
            <person name="Gujja S."/>
            <person name="Hansen M."/>
            <person name="Heiman D."/>
            <person name="Howarth C."/>
            <person name="Larimer J."/>
            <person name="Lui A."/>
            <person name="MacDonald P.J.P."/>
            <person name="McCowen C."/>
            <person name="Montmayeur A."/>
            <person name="Murphy C."/>
            <person name="Neiman D."/>
            <person name="Pearson M."/>
            <person name="Priest M."/>
            <person name="Roberts A."/>
            <person name="Saif S."/>
            <person name="Shea T."/>
            <person name="Sisk P."/>
            <person name="Stolte C."/>
            <person name="Sykes S."/>
            <person name="Wortman J."/>
            <person name="Nusbaum C."/>
            <person name="Birren B."/>
        </authorList>
    </citation>
    <scope>NUCLEOTIDE SEQUENCE [LARGE SCALE GENOMIC DNA]</scope>
    <source>
        <strain evidence="3">INRA-310</strain>
    </source>
</reference>
<evidence type="ECO:0000256" key="1">
    <source>
        <dbReference type="SAM" id="SignalP"/>
    </source>
</evidence>
<dbReference type="OrthoDB" id="126711at2759"/>
<organism evidence="2 3">
    <name type="scientific">Phytophthora nicotianae (strain INRA-310)</name>
    <name type="common">Phytophthora parasitica</name>
    <dbReference type="NCBI Taxonomy" id="761204"/>
    <lineage>
        <taxon>Eukaryota</taxon>
        <taxon>Sar</taxon>
        <taxon>Stramenopiles</taxon>
        <taxon>Oomycota</taxon>
        <taxon>Peronosporomycetes</taxon>
        <taxon>Peronosporales</taxon>
        <taxon>Peronosporaceae</taxon>
        <taxon>Phytophthora</taxon>
    </lineage>
</organism>
<protein>
    <recommendedName>
        <fullName evidence="4">RxLR effector protein</fullName>
    </recommendedName>
</protein>
<accession>W2RE77</accession>
<dbReference type="Proteomes" id="UP000018817">
    <property type="component" value="Unassembled WGS sequence"/>
</dbReference>
<dbReference type="STRING" id="761204.W2RE77"/>
<proteinExistence type="predicted"/>
<evidence type="ECO:0000313" key="2">
    <source>
        <dbReference type="EMBL" id="ETN23738.1"/>
    </source>
</evidence>
<sequence length="464" mass="53224">MRWCGVLLVVVASFLVTGGALLASKFPTRESTTKRFLRADNPGSYSFKGINRVNGDFEGDSASTDDLEERAGGVGTLEKLKTLKAFKSISRSAAKPPTHLVKKISRALPIKSKLQVWSNNGKSVFFVRKELGMDGLDSARLTLAKNFKFYDDYVTSQLPLWANKQLTPREVASKLSFRGLSGAVRSNPNFKYYDEYLVQQALVWAKKDADVDKILVRLGLNLVPAAERSQAVNNKYYDEFVAGLLRTWKEKDVPVTEVMTKLKLDQLTGEALLPHPNYKYYKNYVKNNLKAWATKGDSLDDVAVRLGLDNLQGKRLEAHPNFVFLEKYWTKRGKYQENGWLKQGMTSYDMWKKLQVHRVRASVRRQSATYEAYEKYVNLIDDHIIRLHKRGFQDDQLPRLISKDATADELREKTIIWIKMKRPEWYVKFSLGLDGLGENALKEARNFQFYKYYIDSTNAVKHTI</sequence>
<dbReference type="GeneID" id="20170650"/>